<dbReference type="OrthoDB" id="126518at2759"/>
<reference evidence="2" key="1">
    <citation type="submission" date="2017-03" db="EMBL/GenBank/DDBJ databases">
        <title>Phytopthora megakarya and P. palmivora, two closely related causual agents of cacao black pod achieved similar genome size and gene model numbers by different mechanisms.</title>
        <authorList>
            <person name="Ali S."/>
            <person name="Shao J."/>
            <person name="Larry D.J."/>
            <person name="Kronmiller B."/>
            <person name="Shen D."/>
            <person name="Strem M.D."/>
            <person name="Melnick R.L."/>
            <person name="Guiltinan M.J."/>
            <person name="Tyler B.M."/>
            <person name="Meinhardt L.W."/>
            <person name="Bailey B.A."/>
        </authorList>
    </citation>
    <scope>NUCLEOTIDE SEQUENCE [LARGE SCALE GENOMIC DNA]</scope>
    <source>
        <strain evidence="2">zdho120</strain>
    </source>
</reference>
<dbReference type="AlphaFoldDB" id="A0A225UHZ2"/>
<keyword evidence="2" id="KW-1185">Reference proteome</keyword>
<evidence type="ECO:0000313" key="2">
    <source>
        <dbReference type="Proteomes" id="UP000198211"/>
    </source>
</evidence>
<protein>
    <recommendedName>
        <fullName evidence="3">HAT C-terminal dimerisation domain-containing protein</fullName>
    </recommendedName>
</protein>
<evidence type="ECO:0000313" key="1">
    <source>
        <dbReference type="EMBL" id="OWY92635.1"/>
    </source>
</evidence>
<gene>
    <name evidence="1" type="ORF">PHMEG_00038285</name>
</gene>
<organism evidence="1 2">
    <name type="scientific">Phytophthora megakarya</name>
    <dbReference type="NCBI Taxonomy" id="4795"/>
    <lineage>
        <taxon>Eukaryota</taxon>
        <taxon>Sar</taxon>
        <taxon>Stramenopiles</taxon>
        <taxon>Oomycota</taxon>
        <taxon>Peronosporomycetes</taxon>
        <taxon>Peronosporales</taxon>
        <taxon>Peronosporaceae</taxon>
        <taxon>Phytophthora</taxon>
    </lineage>
</organism>
<dbReference type="Proteomes" id="UP000198211">
    <property type="component" value="Unassembled WGS sequence"/>
</dbReference>
<feature type="non-terminal residue" evidence="1">
    <location>
        <position position="1"/>
    </location>
</feature>
<evidence type="ECO:0008006" key="3">
    <source>
        <dbReference type="Google" id="ProtNLM"/>
    </source>
</evidence>
<proteinExistence type="predicted"/>
<sequence length="103" mass="11942">VQLEGGMFWKLDEMIKNIDICAWFREEGETLFQSVALLAWIWLERSPTTAFQERVFSSGGIVMSKLRTRTANERAENQLLLKHNSHEIAMMGKICKEKTQPQL</sequence>
<name>A0A225UHZ2_9STRA</name>
<accession>A0A225UHZ2</accession>
<comment type="caution">
    <text evidence="1">The sequence shown here is derived from an EMBL/GenBank/DDBJ whole genome shotgun (WGS) entry which is preliminary data.</text>
</comment>
<dbReference type="EMBL" id="NBNE01017657">
    <property type="protein sequence ID" value="OWY92635.1"/>
    <property type="molecule type" value="Genomic_DNA"/>
</dbReference>